<organism evidence="4 5">
    <name type="scientific">Leptospira kemamanensis</name>
    <dbReference type="NCBI Taxonomy" id="2484942"/>
    <lineage>
        <taxon>Bacteria</taxon>
        <taxon>Pseudomonadati</taxon>
        <taxon>Spirochaetota</taxon>
        <taxon>Spirochaetia</taxon>
        <taxon>Leptospirales</taxon>
        <taxon>Leptospiraceae</taxon>
        <taxon>Leptospira</taxon>
    </lineage>
</organism>
<protein>
    <submittedName>
        <fullName evidence="4">Nucleotidyltransferase family protein</fullName>
    </submittedName>
</protein>
<dbReference type="Pfam" id="PF12804">
    <property type="entry name" value="NTP_transf_3"/>
    <property type="match status" value="1"/>
</dbReference>
<accession>A0A4V3JPY6</accession>
<dbReference type="SUPFAM" id="SSF53448">
    <property type="entry name" value="Nucleotide-diphospho-sugar transferases"/>
    <property type="match status" value="1"/>
</dbReference>
<proteinExistence type="predicted"/>
<sequence length="240" mass="27117">MNAFVLAAGFGKRMGSFTENTPKPLLKIQSITLLDYALYLLQLWKIQKIWVNTHYLGEQIVDHLQKWKGLSLTVAEEKSIILGTAGGIRTALGENLNSEPILLINPDTLFFPNPDFSPKDSLANGSKIHLYLLPIPEGQNYTKISIEKNQTLSFGNGEYYYIGLAVLNPMCLAELETNRYYDLSDTFKECAKRGEITGEIFSGHVLDLGTKELWESYQTKDVFGNHLKDIQTFLSRFQVT</sequence>
<dbReference type="Proteomes" id="UP000297609">
    <property type="component" value="Unassembled WGS sequence"/>
</dbReference>
<dbReference type="GO" id="GO:0016779">
    <property type="term" value="F:nucleotidyltransferase activity"/>
    <property type="evidence" value="ECO:0007669"/>
    <property type="project" value="UniProtKB-KW"/>
</dbReference>
<dbReference type="Gene3D" id="3.90.550.10">
    <property type="entry name" value="Spore Coat Polysaccharide Biosynthesis Protein SpsA, Chain A"/>
    <property type="match status" value="1"/>
</dbReference>
<dbReference type="PANTHER" id="PTHR43584:SF8">
    <property type="entry name" value="N-ACETYLMURAMATE ALPHA-1-PHOSPHATE URIDYLYLTRANSFERASE"/>
    <property type="match status" value="1"/>
</dbReference>
<evidence type="ECO:0000313" key="4">
    <source>
        <dbReference type="EMBL" id="TGL50297.1"/>
    </source>
</evidence>
<dbReference type="CDD" id="cd06422">
    <property type="entry name" value="NTP_transferase_like_1"/>
    <property type="match status" value="1"/>
</dbReference>
<evidence type="ECO:0000256" key="1">
    <source>
        <dbReference type="ARBA" id="ARBA00022679"/>
    </source>
</evidence>
<dbReference type="AlphaFoldDB" id="A0A4V3JPY6"/>
<reference evidence="4" key="1">
    <citation type="journal article" date="2019" name="PLoS Negl. Trop. Dis.">
        <title>Revisiting the worldwide diversity of Leptospira species in the environment.</title>
        <authorList>
            <person name="Vincent A.T."/>
            <person name="Schiettekatte O."/>
            <person name="Bourhy P."/>
            <person name="Veyrier F.J."/>
            <person name="Picardeau M."/>
        </authorList>
    </citation>
    <scope>NUCLEOTIDE SEQUENCE [LARGE SCALE GENOMIC DNA]</scope>
    <source>
        <strain evidence="4">201702454</strain>
    </source>
</reference>
<dbReference type="OrthoDB" id="9788272at2"/>
<evidence type="ECO:0000259" key="3">
    <source>
        <dbReference type="Pfam" id="PF12804"/>
    </source>
</evidence>
<evidence type="ECO:0000256" key="2">
    <source>
        <dbReference type="ARBA" id="ARBA00022695"/>
    </source>
</evidence>
<dbReference type="InterPro" id="IPR025877">
    <property type="entry name" value="MobA-like_NTP_Trfase"/>
</dbReference>
<dbReference type="InterPro" id="IPR029044">
    <property type="entry name" value="Nucleotide-diphossugar_trans"/>
</dbReference>
<feature type="domain" description="MobA-like NTP transferase" evidence="3">
    <location>
        <begin position="3"/>
        <end position="112"/>
    </location>
</feature>
<keyword evidence="5" id="KW-1185">Reference proteome</keyword>
<dbReference type="RefSeq" id="WP_135620077.1">
    <property type="nucleotide sequence ID" value="NZ_RQGG01000036.1"/>
</dbReference>
<dbReference type="InterPro" id="IPR050065">
    <property type="entry name" value="GlmU-like"/>
</dbReference>
<comment type="caution">
    <text evidence="4">The sequence shown here is derived from an EMBL/GenBank/DDBJ whole genome shotgun (WGS) entry which is preliminary data.</text>
</comment>
<keyword evidence="1 4" id="KW-0808">Transferase</keyword>
<dbReference type="EMBL" id="RQGG01000036">
    <property type="protein sequence ID" value="TGL50297.1"/>
    <property type="molecule type" value="Genomic_DNA"/>
</dbReference>
<keyword evidence="2" id="KW-0548">Nucleotidyltransferase</keyword>
<name>A0A4V3JPY6_9LEPT</name>
<dbReference type="PANTHER" id="PTHR43584">
    <property type="entry name" value="NUCLEOTIDYL TRANSFERASE"/>
    <property type="match status" value="1"/>
</dbReference>
<evidence type="ECO:0000313" key="5">
    <source>
        <dbReference type="Proteomes" id="UP000297609"/>
    </source>
</evidence>
<gene>
    <name evidence="4" type="ORF">EHQ59_12960</name>
</gene>